<dbReference type="EMBL" id="JH431715">
    <property type="status" value="NOT_ANNOTATED_CDS"/>
    <property type="molecule type" value="Genomic_DNA"/>
</dbReference>
<dbReference type="Proteomes" id="UP000014500">
    <property type="component" value="Unassembled WGS sequence"/>
</dbReference>
<evidence type="ECO:0000313" key="4">
    <source>
        <dbReference type="Proteomes" id="UP000014500"/>
    </source>
</evidence>
<reference evidence="3" key="2">
    <citation type="submission" date="2015-02" db="UniProtKB">
        <authorList>
            <consortium name="EnsemblMetazoa"/>
        </authorList>
    </citation>
    <scope>IDENTIFICATION</scope>
</reference>
<dbReference type="Gene3D" id="3.40.1280.10">
    <property type="match status" value="1"/>
</dbReference>
<dbReference type="eggNOG" id="KOG3925">
    <property type="taxonomic scope" value="Eukaryota"/>
</dbReference>
<dbReference type="SUPFAM" id="SSF50249">
    <property type="entry name" value="Nucleic acid-binding proteins"/>
    <property type="match status" value="1"/>
</dbReference>
<feature type="region of interest" description="Disordered" evidence="2">
    <location>
        <begin position="1"/>
        <end position="23"/>
    </location>
</feature>
<dbReference type="InterPro" id="IPR029026">
    <property type="entry name" value="tRNA_m1G_MTases_N"/>
</dbReference>
<dbReference type="HOGENOM" id="CLU_017233_4_0_1"/>
<comment type="similarity">
    <text evidence="1">Belongs to the class IV-like SAM-binding methyltransferase superfamily.</text>
</comment>
<feature type="compositionally biased region" description="Basic residues" evidence="2">
    <location>
        <begin position="1"/>
        <end position="13"/>
    </location>
</feature>
<dbReference type="PANTHER" id="PTHR12150">
    <property type="entry name" value="CLASS IV SAM-BINDING METHYLTRANSFERASE-RELATED"/>
    <property type="match status" value="1"/>
</dbReference>
<protein>
    <submittedName>
        <fullName evidence="3">Uncharacterized protein</fullName>
    </submittedName>
</protein>
<accession>T1IZG1</accession>
<dbReference type="AlphaFoldDB" id="T1IZG1"/>
<dbReference type="OMA" id="PIQPRLE"/>
<keyword evidence="4" id="KW-1185">Reference proteome</keyword>
<dbReference type="Gene3D" id="2.40.50.140">
    <property type="entry name" value="Nucleic acid-binding proteins"/>
    <property type="match status" value="1"/>
</dbReference>
<proteinExistence type="inferred from homology"/>
<dbReference type="CDD" id="cd18086">
    <property type="entry name" value="HsC9orf114-like"/>
    <property type="match status" value="1"/>
</dbReference>
<reference evidence="4" key="1">
    <citation type="submission" date="2011-05" db="EMBL/GenBank/DDBJ databases">
        <authorList>
            <person name="Richards S.R."/>
            <person name="Qu J."/>
            <person name="Jiang H."/>
            <person name="Jhangiani S.N."/>
            <person name="Agravi P."/>
            <person name="Goodspeed R."/>
            <person name="Gross S."/>
            <person name="Mandapat C."/>
            <person name="Jackson L."/>
            <person name="Mathew T."/>
            <person name="Pu L."/>
            <person name="Thornton R."/>
            <person name="Saada N."/>
            <person name="Wilczek-Boney K.B."/>
            <person name="Lee S."/>
            <person name="Kovar C."/>
            <person name="Wu Y."/>
            <person name="Scherer S.E."/>
            <person name="Worley K.C."/>
            <person name="Muzny D.M."/>
            <person name="Gibbs R."/>
        </authorList>
    </citation>
    <scope>NUCLEOTIDE SEQUENCE</scope>
    <source>
        <strain evidence="4">Brora</strain>
    </source>
</reference>
<dbReference type="InterPro" id="IPR003750">
    <property type="entry name" value="Put_MeTrfase-C9orf114-like"/>
</dbReference>
<evidence type="ECO:0000313" key="3">
    <source>
        <dbReference type="EnsemblMetazoa" id="SMAR006636-PA"/>
    </source>
</evidence>
<dbReference type="SUPFAM" id="SSF75217">
    <property type="entry name" value="alpha/beta knot"/>
    <property type="match status" value="1"/>
</dbReference>
<sequence length="357" mass="40461">MKASKKHMHRQRTTKSSEAPQNWKKWKFEKKTLREDWNNFDTQKHGGNSVSTADNVEKKVRNYTMSIAVPGSILDNAQSRELRTYLVGQIARAATIFNVDEIVVFDDTGSLSSQDEIEEDIMKQNSSCSSMARILQYLECPQYLRKCFFDLHRDLSYAGLLNPLDTPHHLRKDEDFQFRDGVVLEKQKSGKGSYVNVGLGHDDILIDKVLQPGLRVTVEVLSSGGKKRKGRVIDPQILRSKYGIYWGYNVRLAESLGAVFKRCPYEGGYDVTIGTSDKGVPLNEVQLSEFRHLIVVFGGLKGLEMSLECDKNLPENDPRDIFTFYVNSCVNQGTRTIRTEEAILITLASLQPNLDKS</sequence>
<dbReference type="STRING" id="126957.T1IZG1"/>
<dbReference type="Pfam" id="PF02598">
    <property type="entry name" value="Methyltrn_RNA_3"/>
    <property type="match status" value="1"/>
</dbReference>
<dbReference type="InterPro" id="IPR012340">
    <property type="entry name" value="NA-bd_OB-fold"/>
</dbReference>
<dbReference type="EnsemblMetazoa" id="SMAR006636-RA">
    <property type="protein sequence ID" value="SMAR006636-PA"/>
    <property type="gene ID" value="SMAR006636"/>
</dbReference>
<organism evidence="3 4">
    <name type="scientific">Strigamia maritima</name>
    <name type="common">European centipede</name>
    <name type="synonym">Geophilus maritimus</name>
    <dbReference type="NCBI Taxonomy" id="126957"/>
    <lineage>
        <taxon>Eukaryota</taxon>
        <taxon>Metazoa</taxon>
        <taxon>Ecdysozoa</taxon>
        <taxon>Arthropoda</taxon>
        <taxon>Myriapoda</taxon>
        <taxon>Chilopoda</taxon>
        <taxon>Pleurostigmophora</taxon>
        <taxon>Geophilomorpha</taxon>
        <taxon>Linotaeniidae</taxon>
        <taxon>Strigamia</taxon>
    </lineage>
</organism>
<dbReference type="PANTHER" id="PTHR12150:SF13">
    <property type="entry name" value="METHYLTRANSFERASE C9ORF114-RELATED"/>
    <property type="match status" value="1"/>
</dbReference>
<name>T1IZG1_STRMM</name>
<evidence type="ECO:0000256" key="2">
    <source>
        <dbReference type="SAM" id="MobiDB-lite"/>
    </source>
</evidence>
<dbReference type="InterPro" id="IPR029028">
    <property type="entry name" value="Alpha/beta_knot_MTases"/>
</dbReference>
<evidence type="ECO:0000256" key="1">
    <source>
        <dbReference type="ARBA" id="ARBA00009841"/>
    </source>
</evidence>
<dbReference type="PhylomeDB" id="T1IZG1"/>